<proteinExistence type="predicted"/>
<dbReference type="Proteomes" id="UP000002296">
    <property type="component" value="Unassembled WGS sequence"/>
</dbReference>
<evidence type="ECO:0000313" key="2">
    <source>
        <dbReference type="EMBL" id="EAN87105.1"/>
    </source>
</evidence>
<comment type="caution">
    <text evidence="2">The sequence shown here is derived from an EMBL/GenBank/DDBJ whole genome shotgun (WGS) entry which is preliminary data.</text>
</comment>
<keyword evidence="3" id="KW-1185">Reference proteome</keyword>
<keyword evidence="1" id="KW-0812">Transmembrane</keyword>
<dbReference type="KEGG" id="tcr:505975.10"/>
<reference evidence="2 3" key="1">
    <citation type="journal article" date="2005" name="Science">
        <title>The genome sequence of Trypanosoma cruzi, etiologic agent of Chagas disease.</title>
        <authorList>
            <person name="El-Sayed N.M."/>
            <person name="Myler P.J."/>
            <person name="Bartholomeu D.C."/>
            <person name="Nilsson D."/>
            <person name="Aggarwal G."/>
            <person name="Tran A.N."/>
            <person name="Ghedin E."/>
            <person name="Worthey E.A."/>
            <person name="Delcher A.L."/>
            <person name="Blandin G."/>
            <person name="Westenberger S.J."/>
            <person name="Caler E."/>
            <person name="Cerqueira G.C."/>
            <person name="Branche C."/>
            <person name="Haas B."/>
            <person name="Anupama A."/>
            <person name="Arner E."/>
            <person name="Aslund L."/>
            <person name="Attipoe P."/>
            <person name="Bontempi E."/>
            <person name="Bringaud F."/>
            <person name="Burton P."/>
            <person name="Cadag E."/>
            <person name="Campbell D.A."/>
            <person name="Carrington M."/>
            <person name="Crabtree J."/>
            <person name="Darban H."/>
            <person name="da Silveira J.F."/>
            <person name="de Jong P."/>
            <person name="Edwards K."/>
            <person name="Englund P.T."/>
            <person name="Fazelina G."/>
            <person name="Feldblyum T."/>
            <person name="Ferella M."/>
            <person name="Frasch A.C."/>
            <person name="Gull K."/>
            <person name="Horn D."/>
            <person name="Hou L."/>
            <person name="Huang Y."/>
            <person name="Kindlund E."/>
            <person name="Klingbeil M."/>
            <person name="Kluge S."/>
            <person name="Koo H."/>
            <person name="Lacerda D."/>
            <person name="Levin M.J."/>
            <person name="Lorenzi H."/>
            <person name="Louie T."/>
            <person name="Machado C.R."/>
            <person name="McCulloch R."/>
            <person name="McKenna A."/>
            <person name="Mizuno Y."/>
            <person name="Mottram J.C."/>
            <person name="Nelson S."/>
            <person name="Ochaya S."/>
            <person name="Osoegawa K."/>
            <person name="Pai G."/>
            <person name="Parsons M."/>
            <person name="Pentony M."/>
            <person name="Pettersson U."/>
            <person name="Pop M."/>
            <person name="Ramirez J.L."/>
            <person name="Rinta J."/>
            <person name="Robertson L."/>
            <person name="Salzberg S.L."/>
            <person name="Sanchez D.O."/>
            <person name="Seyler A."/>
            <person name="Sharma R."/>
            <person name="Shetty J."/>
            <person name="Simpson A.J."/>
            <person name="Sisk E."/>
            <person name="Tammi M.T."/>
            <person name="Tarleton R."/>
            <person name="Teixeira S."/>
            <person name="Van Aken S."/>
            <person name="Vogt C."/>
            <person name="Ward P.N."/>
            <person name="Wickstead B."/>
            <person name="Wortman J."/>
            <person name="White O."/>
            <person name="Fraser C.M."/>
            <person name="Stuart K.D."/>
            <person name="Andersson B."/>
        </authorList>
    </citation>
    <scope>NUCLEOTIDE SEQUENCE [LARGE SCALE GENOMIC DNA]</scope>
    <source>
        <strain evidence="2 3">CL Brener</strain>
    </source>
</reference>
<dbReference type="VEuPathDB" id="TriTrypDB:TcCLB.505975.10"/>
<gene>
    <name evidence="2" type="ORF">Tc00.1047053505975.10</name>
</gene>
<organism evidence="2 3">
    <name type="scientific">Trypanosoma cruzi (strain CL Brener)</name>
    <dbReference type="NCBI Taxonomy" id="353153"/>
    <lineage>
        <taxon>Eukaryota</taxon>
        <taxon>Discoba</taxon>
        <taxon>Euglenozoa</taxon>
        <taxon>Kinetoplastea</taxon>
        <taxon>Metakinetoplastina</taxon>
        <taxon>Trypanosomatida</taxon>
        <taxon>Trypanosomatidae</taxon>
        <taxon>Trypanosoma</taxon>
        <taxon>Schizotrypanum</taxon>
    </lineage>
</organism>
<dbReference type="GeneID" id="3539490"/>
<dbReference type="RefSeq" id="XP_808956.1">
    <property type="nucleotide sequence ID" value="XM_803863.1"/>
</dbReference>
<evidence type="ECO:0000256" key="1">
    <source>
        <dbReference type="SAM" id="Phobius"/>
    </source>
</evidence>
<dbReference type="InParanoid" id="Q4D3K4"/>
<feature type="transmembrane region" description="Helical" evidence="1">
    <location>
        <begin position="21"/>
        <end position="44"/>
    </location>
</feature>
<protein>
    <submittedName>
        <fullName evidence="2">Uncharacterized protein</fullName>
    </submittedName>
</protein>
<name>Q4D3K4_TRYCC</name>
<dbReference type="EMBL" id="AAHK01001089">
    <property type="protein sequence ID" value="EAN87105.1"/>
    <property type="molecule type" value="Genomic_DNA"/>
</dbReference>
<evidence type="ECO:0000313" key="3">
    <source>
        <dbReference type="Proteomes" id="UP000002296"/>
    </source>
</evidence>
<sequence length="100" mass="11233">MTRHCLGCGAIVSLSSLVISTLRLCCTFCFAFLHMLRFFFLLLYLVFLQARRSTRTHSANHGGFGWFFCGACGSSVWVPLFSVGMKRREREGARRASVSS</sequence>
<dbReference type="AlphaFoldDB" id="Q4D3K4"/>
<feature type="transmembrane region" description="Helical" evidence="1">
    <location>
        <begin position="64"/>
        <end position="85"/>
    </location>
</feature>
<dbReference type="PaxDb" id="353153-Q4D3K4"/>
<accession>Q4D3K4</accession>
<keyword evidence="1" id="KW-0472">Membrane</keyword>
<keyword evidence="1" id="KW-1133">Transmembrane helix</keyword>